<evidence type="ECO:0000256" key="4">
    <source>
        <dbReference type="ARBA" id="ARBA00022840"/>
    </source>
</evidence>
<proteinExistence type="predicted"/>
<evidence type="ECO:0000256" key="5">
    <source>
        <dbReference type="SAM" id="MobiDB-lite"/>
    </source>
</evidence>
<protein>
    <submittedName>
        <fullName evidence="8">Serine/threonine protein kinase</fullName>
    </submittedName>
</protein>
<evidence type="ECO:0000259" key="7">
    <source>
        <dbReference type="PROSITE" id="PS50011"/>
    </source>
</evidence>
<dbReference type="CDD" id="cd14014">
    <property type="entry name" value="STKc_PknB_like"/>
    <property type="match status" value="1"/>
</dbReference>
<feature type="compositionally biased region" description="Polar residues" evidence="5">
    <location>
        <begin position="14"/>
        <end position="24"/>
    </location>
</feature>
<dbReference type="Pfam" id="PF00069">
    <property type="entry name" value="Pkinase"/>
    <property type="match status" value="1"/>
</dbReference>
<dbReference type="InterPro" id="IPR008271">
    <property type="entry name" value="Ser/Thr_kinase_AS"/>
</dbReference>
<dbReference type="PANTHER" id="PTHR43289">
    <property type="entry name" value="MITOGEN-ACTIVATED PROTEIN KINASE KINASE KINASE 20-RELATED"/>
    <property type="match status" value="1"/>
</dbReference>
<keyword evidence="8" id="KW-0723">Serine/threonine-protein kinase</keyword>
<dbReference type="InterPro" id="IPR011009">
    <property type="entry name" value="Kinase-like_dom_sf"/>
</dbReference>
<evidence type="ECO:0000313" key="8">
    <source>
        <dbReference type="EMBL" id="VAX00458.1"/>
    </source>
</evidence>
<organism evidence="8">
    <name type="scientific">hydrothermal vent metagenome</name>
    <dbReference type="NCBI Taxonomy" id="652676"/>
    <lineage>
        <taxon>unclassified sequences</taxon>
        <taxon>metagenomes</taxon>
        <taxon>ecological metagenomes</taxon>
    </lineage>
</organism>
<keyword evidence="6" id="KW-0812">Transmembrane</keyword>
<dbReference type="EMBL" id="UOFU01000200">
    <property type="protein sequence ID" value="VAX00458.1"/>
    <property type="molecule type" value="Genomic_DNA"/>
</dbReference>
<dbReference type="SMART" id="SM00220">
    <property type="entry name" value="S_TKc"/>
    <property type="match status" value="1"/>
</dbReference>
<evidence type="ECO:0000256" key="6">
    <source>
        <dbReference type="SAM" id="Phobius"/>
    </source>
</evidence>
<dbReference type="PANTHER" id="PTHR43289:SF6">
    <property type="entry name" value="SERINE_THREONINE-PROTEIN KINASE NEKL-3"/>
    <property type="match status" value="1"/>
</dbReference>
<dbReference type="Gene3D" id="3.30.200.20">
    <property type="entry name" value="Phosphorylase Kinase, domain 1"/>
    <property type="match status" value="1"/>
</dbReference>
<keyword evidence="3 8" id="KW-0418">Kinase</keyword>
<dbReference type="InterPro" id="IPR000719">
    <property type="entry name" value="Prot_kinase_dom"/>
</dbReference>
<dbReference type="InterPro" id="IPR017441">
    <property type="entry name" value="Protein_kinase_ATP_BS"/>
</dbReference>
<dbReference type="PROSITE" id="PS50011">
    <property type="entry name" value="PROTEIN_KINASE_DOM"/>
    <property type="match status" value="1"/>
</dbReference>
<reference evidence="8" key="1">
    <citation type="submission" date="2018-06" db="EMBL/GenBank/DDBJ databases">
        <authorList>
            <person name="Zhirakovskaya E."/>
        </authorList>
    </citation>
    <scope>NUCLEOTIDE SEQUENCE</scope>
</reference>
<dbReference type="SUPFAM" id="SSF56112">
    <property type="entry name" value="Protein kinase-like (PK-like)"/>
    <property type="match status" value="1"/>
</dbReference>
<keyword evidence="2" id="KW-0547">Nucleotide-binding</keyword>
<evidence type="ECO:0000256" key="3">
    <source>
        <dbReference type="ARBA" id="ARBA00022777"/>
    </source>
</evidence>
<dbReference type="GO" id="GO:0005524">
    <property type="term" value="F:ATP binding"/>
    <property type="evidence" value="ECO:0007669"/>
    <property type="project" value="UniProtKB-KW"/>
</dbReference>
<name>A0A3B1ALY0_9ZZZZ</name>
<dbReference type="PROSITE" id="PS00108">
    <property type="entry name" value="PROTEIN_KINASE_ST"/>
    <property type="match status" value="1"/>
</dbReference>
<keyword evidence="1" id="KW-0808">Transferase</keyword>
<feature type="transmembrane region" description="Helical" evidence="6">
    <location>
        <begin position="379"/>
        <end position="398"/>
    </location>
</feature>
<feature type="domain" description="Protein kinase" evidence="7">
    <location>
        <begin position="98"/>
        <end position="381"/>
    </location>
</feature>
<dbReference type="GO" id="GO:0004674">
    <property type="term" value="F:protein serine/threonine kinase activity"/>
    <property type="evidence" value="ECO:0007669"/>
    <property type="project" value="UniProtKB-KW"/>
</dbReference>
<feature type="region of interest" description="Disordered" evidence="5">
    <location>
        <begin position="1"/>
        <end position="62"/>
    </location>
</feature>
<dbReference type="AlphaFoldDB" id="A0A3B1ALY0"/>
<dbReference type="Gene3D" id="1.10.510.10">
    <property type="entry name" value="Transferase(Phosphotransferase) domain 1"/>
    <property type="match status" value="1"/>
</dbReference>
<keyword evidence="6" id="KW-1133">Transmembrane helix</keyword>
<dbReference type="PROSITE" id="PS00107">
    <property type="entry name" value="PROTEIN_KINASE_ATP"/>
    <property type="match status" value="1"/>
</dbReference>
<keyword evidence="4" id="KW-0067">ATP-binding</keyword>
<sequence>MEDDKTRVSRRRVQPTNSSVSSHASGVDPRVGTEENDDTRVSRQHVQPATPSVLSHAGEMDMEAEKTRAFQSQTRPVNPSVASQAREIGPGGLINNRFRLEYMLGQGGMGVVYAARDLRKEELGDSDSRIAIKLLSQNVQHLPNALRMLQQECTKAQELAHPNVVTVYDFDRDGDIVYMTMELLAGQPLGKYMADKEAMASGQDTPADISERLSIISDIVQGLAYAHKRGIVHFDLKPGNVFITEDGTTKILDFGIARAVLTSGKKTASGAPELFDGMIALTPPYASLEMFRGMPPDPRDDIYALAIIAYKLLAGKHPFDELSATDALRQNLKPERIPGLTDRQWKGLLGGLALQREERTLSAEAFLEALLPRKVDRRYWLAVGTALTAVAVSLFFWLQPPQIVAPSLFENPPPAAELAEADRNRVEQLLEIAEVHMMVGRLISPAGANALDVYNQALSIHPYNRRAIQGLKTVLDRLAQAAESALSDGERRRAGELIDSGLKIYPRDKKLLKMKQQLTEEKP</sequence>
<feature type="compositionally biased region" description="Polar residues" evidence="5">
    <location>
        <begin position="44"/>
        <end position="53"/>
    </location>
</feature>
<keyword evidence="6" id="KW-0472">Membrane</keyword>
<accession>A0A3B1ALY0</accession>
<gene>
    <name evidence="8" type="ORF">MNBD_GAMMA20-1573</name>
</gene>
<evidence type="ECO:0000256" key="2">
    <source>
        <dbReference type="ARBA" id="ARBA00022741"/>
    </source>
</evidence>
<evidence type="ECO:0000256" key="1">
    <source>
        <dbReference type="ARBA" id="ARBA00022679"/>
    </source>
</evidence>